<accession>A0ABR6IY85</accession>
<dbReference type="Pfam" id="PF13604">
    <property type="entry name" value="AAA_30"/>
    <property type="match status" value="1"/>
</dbReference>
<keyword evidence="2" id="KW-1185">Reference proteome</keyword>
<dbReference type="EMBL" id="JACIFX010000020">
    <property type="protein sequence ID" value="MBB4232890.1"/>
    <property type="molecule type" value="Genomic_DNA"/>
</dbReference>
<dbReference type="Gene3D" id="3.40.50.300">
    <property type="entry name" value="P-loop containing nucleotide triphosphate hydrolases"/>
    <property type="match status" value="2"/>
</dbReference>
<reference evidence="1 2" key="1">
    <citation type="submission" date="2020-08" db="EMBL/GenBank/DDBJ databases">
        <title>Genomic Encyclopedia of Type Strains, Phase IV (KMG-V): Genome sequencing to study the core and pangenomes of soil and plant-associated prokaryotes.</title>
        <authorList>
            <person name="Whitman W."/>
        </authorList>
    </citation>
    <scope>NUCLEOTIDE SEQUENCE [LARGE SCALE GENOMIC DNA]</scope>
    <source>
        <strain evidence="1 2">SEMIA 4087</strain>
    </source>
</reference>
<proteinExistence type="predicted"/>
<dbReference type="Proteomes" id="UP000551353">
    <property type="component" value="Unassembled WGS sequence"/>
</dbReference>
<dbReference type="InterPro" id="IPR027417">
    <property type="entry name" value="P-loop_NTPase"/>
</dbReference>
<protein>
    <submittedName>
        <fullName evidence="1">ATP-dependent exoDNAse (Exonuclease V) alpha subunit</fullName>
    </submittedName>
</protein>
<evidence type="ECO:0000313" key="2">
    <source>
        <dbReference type="Proteomes" id="UP000551353"/>
    </source>
</evidence>
<evidence type="ECO:0000313" key="1">
    <source>
        <dbReference type="EMBL" id="MBB4232890.1"/>
    </source>
</evidence>
<sequence>MALATKREAWALSRLMTAFEMGLTMEDGLIVFDEASMLDTPTVYRVLSRIGTNVRVLFVGDAGQLPPIGAGLPFQKLVSSGDVPRVSLDIILRQAETSGIPTVAANMRRGILPAFGAYDFNLSARAGVFFIPCRTEDTAATVRKVFRLMAGPPPRSGPRNRCTRAMFRS</sequence>
<organism evidence="1 2">
    <name type="scientific">Rhizobium mongolense</name>
    <dbReference type="NCBI Taxonomy" id="57676"/>
    <lineage>
        <taxon>Bacteria</taxon>
        <taxon>Pseudomonadati</taxon>
        <taxon>Pseudomonadota</taxon>
        <taxon>Alphaproteobacteria</taxon>
        <taxon>Hyphomicrobiales</taxon>
        <taxon>Rhizobiaceae</taxon>
        <taxon>Rhizobium/Agrobacterium group</taxon>
        <taxon>Rhizobium</taxon>
    </lineage>
</organism>
<comment type="caution">
    <text evidence="1">The sequence shown here is derived from an EMBL/GenBank/DDBJ whole genome shotgun (WGS) entry which is preliminary data.</text>
</comment>
<gene>
    <name evidence="1" type="ORF">GGD56_006789</name>
</gene>
<name>A0ABR6IY85_9HYPH</name>
<dbReference type="SUPFAM" id="SSF52540">
    <property type="entry name" value="P-loop containing nucleoside triphosphate hydrolases"/>
    <property type="match status" value="1"/>
</dbReference>